<dbReference type="SMART" id="SM00448">
    <property type="entry name" value="REC"/>
    <property type="match status" value="1"/>
</dbReference>
<dbReference type="CDD" id="cd00082">
    <property type="entry name" value="HisKA"/>
    <property type="match status" value="1"/>
</dbReference>
<dbReference type="OrthoDB" id="7316129at2"/>
<dbReference type="InterPro" id="IPR001789">
    <property type="entry name" value="Sig_transdc_resp-reg_receiver"/>
</dbReference>
<sequence>MIDTAVSCEQLKKYHLVLLLMMVIAIAAPSFAADPGPSLQRSIRVVMDDNYPPFVFRDRDGRIKGIIIDQWRLWEKKTSTRAEISAMDWADAQRLMADGEFDVIDTMFRNEKRDKLYDFTKPYASIPVPIFFRSDISGIRDIQDLAGFAVGVKAGGNIIDVLRSHGINNLIQFNSYEAIVTAARDHKVNVFTVDEPPAYYYLYKFGIWEQYRATKPLYIGQFHRGVKKGNKELLQTVQFGFNRISKEEYSEIEERWRGKPILGMKEMRFIRISGIAVMLVMLALVLWLWMLKRMVRQRTDALQKEVQTRIGHETMLRHSEESLRSLMDAMPVGLALSDSQGNNIYINKCFIERFGYSLGEITTKAAWYARAYPDETYREKIVNTWKAAVAKAQSEQIGIPPFESLITCKDGSVSHNIANTQLIQDRILIIYTDITEREKSRDELLKMQKLESLGILAGGIAHDFNNVLTGIMGNISLSRMLLDESHRATTTLKSAEKACQRASELAIQLLTFSKGSHPVKKTVSAGNIAKASASRVSDGFSVISVFNIPENLHPVEVDEGQIGQAFSNIAINAAQAMPEGGTFTVRAENVALDKANSMSLPAGDYVRFTFSDTGCGIPEEDLKKVFDPYFTTRAGGSGLGLAAAHSIIGKHGGHIGVSSVVGKGTVFQVLLPASSNESPAHEEEGKMPAAPEKCNNSLLIMDDEEMIRDLATELLGALGYKVSTAADGKEAVAMYRDAQESGRPYSAVIMDLTVPGGMGGKEAARLILDAYPDARLIVSSGYSEDPVMAEYARFGFCAAMVKPYRAVDVMGVLDKVLSSRD</sequence>
<dbReference type="Gene3D" id="3.40.50.2300">
    <property type="match status" value="1"/>
</dbReference>
<comment type="catalytic activity">
    <reaction evidence="1">
        <text>ATP + protein L-histidine = ADP + protein N-phospho-L-histidine.</text>
        <dbReference type="EC" id="2.7.13.3"/>
    </reaction>
</comment>
<dbReference type="InterPro" id="IPR000014">
    <property type="entry name" value="PAS"/>
</dbReference>
<dbReference type="Proteomes" id="UP000007721">
    <property type="component" value="Chromosome"/>
</dbReference>
<evidence type="ECO:0000256" key="4">
    <source>
        <dbReference type="PROSITE-ProRule" id="PRU00169"/>
    </source>
</evidence>
<evidence type="ECO:0000313" key="8">
    <source>
        <dbReference type="EMBL" id="ACM21569.1"/>
    </source>
</evidence>
<feature type="domain" description="Response regulatory" evidence="6">
    <location>
        <begin position="697"/>
        <end position="817"/>
    </location>
</feature>
<name>B9M4B4_GEODF</name>
<dbReference type="RefSeq" id="WP_012648297.1">
    <property type="nucleotide sequence ID" value="NC_011979.1"/>
</dbReference>
<dbReference type="PROSITE" id="PS50112">
    <property type="entry name" value="PAS"/>
    <property type="match status" value="1"/>
</dbReference>
<evidence type="ECO:0000259" key="6">
    <source>
        <dbReference type="PROSITE" id="PS50110"/>
    </source>
</evidence>
<dbReference type="Pfam" id="PF00072">
    <property type="entry name" value="Response_reg"/>
    <property type="match status" value="1"/>
</dbReference>
<dbReference type="Pfam" id="PF02518">
    <property type="entry name" value="HATPase_c"/>
    <property type="match status" value="1"/>
</dbReference>
<dbReference type="PROSITE" id="PS50109">
    <property type="entry name" value="HIS_KIN"/>
    <property type="match status" value="1"/>
</dbReference>
<dbReference type="CDD" id="cd13706">
    <property type="entry name" value="PBP2_HisK_like_1"/>
    <property type="match status" value="1"/>
</dbReference>
<keyword evidence="9" id="KW-1185">Reference proteome</keyword>
<dbReference type="Pfam" id="PF00497">
    <property type="entry name" value="SBP_bac_3"/>
    <property type="match status" value="1"/>
</dbReference>
<dbReference type="InterPro" id="IPR004358">
    <property type="entry name" value="Sig_transdc_His_kin-like_C"/>
</dbReference>
<evidence type="ECO:0000256" key="2">
    <source>
        <dbReference type="ARBA" id="ARBA00012438"/>
    </source>
</evidence>
<dbReference type="InterPro" id="IPR035965">
    <property type="entry name" value="PAS-like_dom_sf"/>
</dbReference>
<dbReference type="SMART" id="SM00387">
    <property type="entry name" value="HATPase_c"/>
    <property type="match status" value="1"/>
</dbReference>
<dbReference type="InterPro" id="IPR036890">
    <property type="entry name" value="HATPase_C_sf"/>
</dbReference>
<dbReference type="InterPro" id="IPR001638">
    <property type="entry name" value="Solute-binding_3/MltF_N"/>
</dbReference>
<dbReference type="SUPFAM" id="SSF52172">
    <property type="entry name" value="CheY-like"/>
    <property type="match status" value="1"/>
</dbReference>
<dbReference type="eggNOG" id="COG0784">
    <property type="taxonomic scope" value="Bacteria"/>
</dbReference>
<dbReference type="PANTHER" id="PTHR43065:SF42">
    <property type="entry name" value="TWO-COMPONENT SENSOR PPRA"/>
    <property type="match status" value="1"/>
</dbReference>
<dbReference type="PROSITE" id="PS50110">
    <property type="entry name" value="RESPONSE_REGULATORY"/>
    <property type="match status" value="1"/>
</dbReference>
<dbReference type="SMART" id="SM00091">
    <property type="entry name" value="PAS"/>
    <property type="match status" value="1"/>
</dbReference>
<dbReference type="InterPro" id="IPR003661">
    <property type="entry name" value="HisK_dim/P_dom"/>
</dbReference>
<dbReference type="STRING" id="316067.Geob_3226"/>
<evidence type="ECO:0000259" key="7">
    <source>
        <dbReference type="PROSITE" id="PS50112"/>
    </source>
</evidence>
<proteinExistence type="predicted"/>
<dbReference type="PRINTS" id="PR00344">
    <property type="entry name" value="BCTRLSENSOR"/>
</dbReference>
<dbReference type="CDD" id="cd17546">
    <property type="entry name" value="REC_hyHK_CKI1_RcsC-like"/>
    <property type="match status" value="1"/>
</dbReference>
<gene>
    <name evidence="8" type="ordered locus">Geob_3226</name>
</gene>
<keyword evidence="8" id="KW-0808">Transferase</keyword>
<dbReference type="SMART" id="SM00062">
    <property type="entry name" value="PBPb"/>
    <property type="match status" value="1"/>
</dbReference>
<evidence type="ECO:0000256" key="1">
    <source>
        <dbReference type="ARBA" id="ARBA00000085"/>
    </source>
</evidence>
<evidence type="ECO:0000256" key="3">
    <source>
        <dbReference type="ARBA" id="ARBA00022553"/>
    </source>
</evidence>
<dbReference type="EMBL" id="CP001390">
    <property type="protein sequence ID" value="ACM21569.1"/>
    <property type="molecule type" value="Genomic_DNA"/>
</dbReference>
<keyword evidence="3 4" id="KW-0597">Phosphoprotein</keyword>
<dbReference type="GO" id="GO:0000155">
    <property type="term" value="F:phosphorelay sensor kinase activity"/>
    <property type="evidence" value="ECO:0007669"/>
    <property type="project" value="InterPro"/>
</dbReference>
<dbReference type="eggNOG" id="COG0834">
    <property type="taxonomic scope" value="Bacteria"/>
</dbReference>
<keyword evidence="8" id="KW-0418">Kinase</keyword>
<dbReference type="Gene3D" id="3.40.190.10">
    <property type="entry name" value="Periplasmic binding protein-like II"/>
    <property type="match status" value="2"/>
</dbReference>
<dbReference type="eggNOG" id="COG4191">
    <property type="taxonomic scope" value="Bacteria"/>
</dbReference>
<feature type="domain" description="PAS" evidence="7">
    <location>
        <begin position="319"/>
        <end position="375"/>
    </location>
</feature>
<organism evidence="8 9">
    <name type="scientific">Geotalea daltonii (strain DSM 22248 / JCM 15807 / FRC-32)</name>
    <name type="common">Geobacter daltonii</name>
    <dbReference type="NCBI Taxonomy" id="316067"/>
    <lineage>
        <taxon>Bacteria</taxon>
        <taxon>Pseudomonadati</taxon>
        <taxon>Thermodesulfobacteriota</taxon>
        <taxon>Desulfuromonadia</taxon>
        <taxon>Geobacterales</taxon>
        <taxon>Geobacteraceae</taxon>
        <taxon>Geotalea</taxon>
    </lineage>
</organism>
<dbReference type="SUPFAM" id="SSF53850">
    <property type="entry name" value="Periplasmic binding protein-like II"/>
    <property type="match status" value="1"/>
</dbReference>
<dbReference type="Gene3D" id="3.30.565.10">
    <property type="entry name" value="Histidine kinase-like ATPase, C-terminal domain"/>
    <property type="match status" value="1"/>
</dbReference>
<dbReference type="EC" id="2.7.13.3" evidence="2"/>
<dbReference type="SUPFAM" id="SSF55785">
    <property type="entry name" value="PYP-like sensor domain (PAS domain)"/>
    <property type="match status" value="1"/>
</dbReference>
<dbReference type="KEGG" id="geo:Geob_3226"/>
<dbReference type="PANTHER" id="PTHR43065">
    <property type="entry name" value="SENSOR HISTIDINE KINASE"/>
    <property type="match status" value="1"/>
</dbReference>
<dbReference type="Pfam" id="PF13188">
    <property type="entry name" value="PAS_8"/>
    <property type="match status" value="1"/>
</dbReference>
<dbReference type="InterPro" id="IPR005467">
    <property type="entry name" value="His_kinase_dom"/>
</dbReference>
<dbReference type="Gene3D" id="1.10.287.130">
    <property type="match status" value="1"/>
</dbReference>
<protein>
    <recommendedName>
        <fullName evidence="2">histidine kinase</fullName>
        <ecNumber evidence="2">2.7.13.3</ecNumber>
    </recommendedName>
</protein>
<dbReference type="Gene3D" id="3.30.450.20">
    <property type="entry name" value="PAS domain"/>
    <property type="match status" value="1"/>
</dbReference>
<dbReference type="InterPro" id="IPR011006">
    <property type="entry name" value="CheY-like_superfamily"/>
</dbReference>
<dbReference type="HOGENOM" id="CLU_000445_114_69_7"/>
<feature type="domain" description="Histidine kinase" evidence="5">
    <location>
        <begin position="459"/>
        <end position="675"/>
    </location>
</feature>
<evidence type="ECO:0000259" key="5">
    <source>
        <dbReference type="PROSITE" id="PS50109"/>
    </source>
</evidence>
<dbReference type="AlphaFoldDB" id="B9M4B4"/>
<dbReference type="NCBIfam" id="TIGR00229">
    <property type="entry name" value="sensory_box"/>
    <property type="match status" value="1"/>
</dbReference>
<dbReference type="SUPFAM" id="SSF47384">
    <property type="entry name" value="Homodimeric domain of signal transducing histidine kinase"/>
    <property type="match status" value="1"/>
</dbReference>
<dbReference type="InterPro" id="IPR036097">
    <property type="entry name" value="HisK_dim/P_sf"/>
</dbReference>
<reference evidence="8 9" key="1">
    <citation type="submission" date="2009-01" db="EMBL/GenBank/DDBJ databases">
        <title>Complete sequence of Geobacter sp. FRC-32.</title>
        <authorList>
            <consortium name="US DOE Joint Genome Institute"/>
            <person name="Lucas S."/>
            <person name="Copeland A."/>
            <person name="Lapidus A."/>
            <person name="Glavina del Rio T."/>
            <person name="Dalin E."/>
            <person name="Tice H."/>
            <person name="Bruce D."/>
            <person name="Goodwin L."/>
            <person name="Pitluck S."/>
            <person name="Saunders E."/>
            <person name="Brettin T."/>
            <person name="Detter J.C."/>
            <person name="Han C."/>
            <person name="Larimer F."/>
            <person name="Land M."/>
            <person name="Hauser L."/>
            <person name="Kyrpides N."/>
            <person name="Ovchinnikova G."/>
            <person name="Kostka J."/>
            <person name="Richardson P."/>
        </authorList>
    </citation>
    <scope>NUCLEOTIDE SEQUENCE [LARGE SCALE GENOMIC DNA]</scope>
    <source>
        <strain evidence="9">DSM 22248 / JCM 15807 / FRC-32</strain>
    </source>
</reference>
<feature type="modified residue" description="4-aspartylphosphate" evidence="4">
    <location>
        <position position="751"/>
    </location>
</feature>
<dbReference type="SMART" id="SM00388">
    <property type="entry name" value="HisKA"/>
    <property type="match status" value="1"/>
</dbReference>
<dbReference type="InterPro" id="IPR003594">
    <property type="entry name" value="HATPase_dom"/>
</dbReference>
<accession>B9M4B4</accession>
<evidence type="ECO:0000313" key="9">
    <source>
        <dbReference type="Proteomes" id="UP000007721"/>
    </source>
</evidence>
<dbReference type="SUPFAM" id="SSF55874">
    <property type="entry name" value="ATPase domain of HSP90 chaperone/DNA topoisomerase II/histidine kinase"/>
    <property type="match status" value="1"/>
</dbReference>